<gene>
    <name evidence="2" type="ORF">GX50_00691</name>
</gene>
<reference evidence="2 3" key="1">
    <citation type="submission" date="2017-10" db="EMBL/GenBank/DDBJ databases">
        <title>Comparative genomics in systemic dimorphic fungi from Ajellomycetaceae.</title>
        <authorList>
            <person name="Munoz J.F."/>
            <person name="Mcewen J.G."/>
            <person name="Clay O.K."/>
            <person name="Cuomo C.A."/>
        </authorList>
    </citation>
    <scope>NUCLEOTIDE SEQUENCE [LARGE SCALE GENOMIC DNA]</scope>
    <source>
        <strain evidence="2 3">UAMH4076</strain>
    </source>
</reference>
<dbReference type="AlphaFoldDB" id="A0A2B7ZJ40"/>
<evidence type="ECO:0000256" key="1">
    <source>
        <dbReference type="SAM" id="MobiDB-lite"/>
    </source>
</evidence>
<sequence>MDIDQNDSSDIEWSHVEDIDEEMPDATSANYSGNNDPYSRDIADASDNDSLMADAVDGHNAQGDSGYDAGSDSFVQTLASGHVPVPTSSPMQVQPTILIPVRGTSSPVFVSRSRVNTCYQTASASPSLSRPRLYHLPRLQTTVAQYDAHVASQHTFGCSFSTHDKALPAQHLTTAVLGQGCTTIPLSLDNYPIPLADHDARKFPQTPITSPASKPASTLLSVNK</sequence>
<feature type="compositionally biased region" description="Polar residues" evidence="1">
    <location>
        <begin position="27"/>
        <end position="37"/>
    </location>
</feature>
<name>A0A2B7ZJ40_9EURO</name>
<keyword evidence="3" id="KW-1185">Reference proteome</keyword>
<protein>
    <submittedName>
        <fullName evidence="2">Uncharacterized protein</fullName>
    </submittedName>
</protein>
<dbReference type="EMBL" id="PDND01000007">
    <property type="protein sequence ID" value="PGH36504.1"/>
    <property type="molecule type" value="Genomic_DNA"/>
</dbReference>
<evidence type="ECO:0000313" key="3">
    <source>
        <dbReference type="Proteomes" id="UP000226031"/>
    </source>
</evidence>
<accession>A0A2B7ZJ40</accession>
<dbReference type="Proteomes" id="UP000226031">
    <property type="component" value="Unassembled WGS sequence"/>
</dbReference>
<comment type="caution">
    <text evidence="2">The sequence shown here is derived from an EMBL/GenBank/DDBJ whole genome shotgun (WGS) entry which is preliminary data.</text>
</comment>
<evidence type="ECO:0000313" key="2">
    <source>
        <dbReference type="EMBL" id="PGH36504.1"/>
    </source>
</evidence>
<feature type="compositionally biased region" description="Polar residues" evidence="1">
    <location>
        <begin position="206"/>
        <end position="224"/>
    </location>
</feature>
<organism evidence="2 3">
    <name type="scientific">[Emmonsia] crescens</name>
    <dbReference type="NCBI Taxonomy" id="73230"/>
    <lineage>
        <taxon>Eukaryota</taxon>
        <taxon>Fungi</taxon>
        <taxon>Dikarya</taxon>
        <taxon>Ascomycota</taxon>
        <taxon>Pezizomycotina</taxon>
        <taxon>Eurotiomycetes</taxon>
        <taxon>Eurotiomycetidae</taxon>
        <taxon>Onygenales</taxon>
        <taxon>Ajellomycetaceae</taxon>
        <taxon>Emergomyces</taxon>
    </lineage>
</organism>
<feature type="region of interest" description="Disordered" evidence="1">
    <location>
        <begin position="202"/>
        <end position="224"/>
    </location>
</feature>
<feature type="region of interest" description="Disordered" evidence="1">
    <location>
        <begin position="1"/>
        <end position="44"/>
    </location>
</feature>
<dbReference type="VEuPathDB" id="FungiDB:EMCG_07580"/>
<feature type="compositionally biased region" description="Acidic residues" evidence="1">
    <location>
        <begin position="1"/>
        <end position="10"/>
    </location>
</feature>
<proteinExistence type="predicted"/>